<proteinExistence type="predicted"/>
<name>A0A6H1ZMQ2_9ZZZZ</name>
<accession>A0A6H1ZMQ2</accession>
<evidence type="ECO:0000313" key="1">
    <source>
        <dbReference type="EMBL" id="QJA48834.1"/>
    </source>
</evidence>
<organism evidence="1">
    <name type="scientific">viral metagenome</name>
    <dbReference type="NCBI Taxonomy" id="1070528"/>
    <lineage>
        <taxon>unclassified sequences</taxon>
        <taxon>metagenomes</taxon>
        <taxon>organismal metagenomes</taxon>
    </lineage>
</organism>
<gene>
    <name evidence="1" type="ORF">TM448A01166_0006</name>
</gene>
<dbReference type="EMBL" id="MT144105">
    <property type="protein sequence ID" value="QJA48834.1"/>
    <property type="molecule type" value="Genomic_DNA"/>
</dbReference>
<reference evidence="1" key="1">
    <citation type="submission" date="2020-03" db="EMBL/GenBank/DDBJ databases">
        <title>The deep terrestrial virosphere.</title>
        <authorList>
            <person name="Holmfeldt K."/>
            <person name="Nilsson E."/>
            <person name="Simone D."/>
            <person name="Lopez-Fernandez M."/>
            <person name="Wu X."/>
            <person name="de Brujin I."/>
            <person name="Lundin D."/>
            <person name="Andersson A."/>
            <person name="Bertilsson S."/>
            <person name="Dopson M."/>
        </authorList>
    </citation>
    <scope>NUCLEOTIDE SEQUENCE</scope>
    <source>
        <strain evidence="1">TM448A01166</strain>
    </source>
</reference>
<dbReference type="AlphaFoldDB" id="A0A6H1ZMQ2"/>
<protein>
    <submittedName>
        <fullName evidence="1">Uncharacterized protein</fullName>
    </submittedName>
</protein>
<sequence length="393" mass="43390">MSAPELFTYADAHDALVDFARAYSAGAASSIMKRAIGRAYRRLTGDHEWSFLYKTGRLKLEGTYTTGSVEYDAAGGATCERQLTLTTGVWPDWIVDGAVYFDDIVCDVEKRFSDTVIQLDTNVSPLADVAAGTSYTAFKRWYALPNDFQSMAEPLEETSWLLGAYVTPARMEQLQRYEFSIGDIYYYTIAPAQDLYGSMALYIHGVPDVDETLDIPYRRRLRPLVYSGQTPAEYAGTIAVTAGSASVVGTGTSFATAHAGSILRIGTDGTNVPTGIDGLYPYGEQRSIYSFTDATGVTLDNNVATTRSGVKYRISDPIDMDAVAWDAFLACCETEYAKLTRMKDRMDVEANYQIHLHQAKGSDFRIFHRRVAASPGVTIARLKNYATNRPVME</sequence>